<gene>
    <name evidence="1" type="ORF">EB796_023044</name>
</gene>
<evidence type="ECO:0000313" key="1">
    <source>
        <dbReference type="EMBL" id="KAF6018648.1"/>
    </source>
</evidence>
<name>A0A7J7IZJ5_BUGNE</name>
<accession>A0A7J7IZJ5</accession>
<dbReference type="EMBL" id="VXIV02003287">
    <property type="protein sequence ID" value="KAF6018648.1"/>
    <property type="molecule type" value="Genomic_DNA"/>
</dbReference>
<reference evidence="1" key="1">
    <citation type="submission" date="2020-06" db="EMBL/GenBank/DDBJ databases">
        <title>Draft genome of Bugula neritina, a colonial animal packing powerful symbionts and potential medicines.</title>
        <authorList>
            <person name="Rayko M."/>
        </authorList>
    </citation>
    <scope>NUCLEOTIDE SEQUENCE [LARGE SCALE GENOMIC DNA]</scope>
    <source>
        <strain evidence="1">Kwan_BN1</strain>
    </source>
</reference>
<protein>
    <submittedName>
        <fullName evidence="1">MCU</fullName>
    </submittedName>
</protein>
<dbReference type="AlphaFoldDB" id="A0A7J7IZJ5"/>
<keyword evidence="2" id="KW-1185">Reference proteome</keyword>
<comment type="caution">
    <text evidence="1">The sequence shown here is derived from an EMBL/GenBank/DDBJ whole genome shotgun (WGS) entry which is preliminary data.</text>
</comment>
<sequence length="172" mass="19589">MVFVTLASTSCKIAQLSNKRFSSNFIHFQASQLLPVLKGRFSLVPRSQTNLRVLSQSYCSSNLPYEQEETTVQYRNGVPVVNVMLPSRDERCLFTLRPLTDTVGTFLAMVKDEDGGVEHISVYRKDGAKISKATTIDMLLHDDFDLIINSRKFSVTPPKLDIQRDEEETWLR</sequence>
<proteinExistence type="predicted"/>
<organism evidence="1 2">
    <name type="scientific">Bugula neritina</name>
    <name type="common">Brown bryozoan</name>
    <name type="synonym">Sertularia neritina</name>
    <dbReference type="NCBI Taxonomy" id="10212"/>
    <lineage>
        <taxon>Eukaryota</taxon>
        <taxon>Metazoa</taxon>
        <taxon>Spiralia</taxon>
        <taxon>Lophotrochozoa</taxon>
        <taxon>Bryozoa</taxon>
        <taxon>Gymnolaemata</taxon>
        <taxon>Cheilostomatida</taxon>
        <taxon>Flustrina</taxon>
        <taxon>Buguloidea</taxon>
        <taxon>Bugulidae</taxon>
        <taxon>Bugula</taxon>
    </lineage>
</organism>
<evidence type="ECO:0000313" key="2">
    <source>
        <dbReference type="Proteomes" id="UP000593567"/>
    </source>
</evidence>
<dbReference type="OrthoDB" id="278338at2759"/>
<dbReference type="Proteomes" id="UP000593567">
    <property type="component" value="Unassembled WGS sequence"/>
</dbReference>